<reference evidence="3" key="1">
    <citation type="submission" date="2016-10" db="EMBL/GenBank/DDBJ databases">
        <authorList>
            <person name="Varghese N."/>
            <person name="Submissions S."/>
        </authorList>
    </citation>
    <scope>NUCLEOTIDE SEQUENCE [LARGE SCALE GENOMIC DNA]</scope>
    <source>
        <strain evidence="3">DSM 21580</strain>
    </source>
</reference>
<organism evidence="2 3">
    <name type="scientific">Halpernia humi</name>
    <dbReference type="NCBI Taxonomy" id="493375"/>
    <lineage>
        <taxon>Bacteria</taxon>
        <taxon>Pseudomonadati</taxon>
        <taxon>Bacteroidota</taxon>
        <taxon>Flavobacteriia</taxon>
        <taxon>Flavobacteriales</taxon>
        <taxon>Weeksellaceae</taxon>
        <taxon>Chryseobacterium group</taxon>
        <taxon>Halpernia</taxon>
    </lineage>
</organism>
<keyword evidence="1" id="KW-0472">Membrane</keyword>
<feature type="transmembrane region" description="Helical" evidence="1">
    <location>
        <begin position="37"/>
        <end position="54"/>
    </location>
</feature>
<evidence type="ECO:0000256" key="1">
    <source>
        <dbReference type="SAM" id="Phobius"/>
    </source>
</evidence>
<name>A0A1H5UDP0_9FLAO</name>
<dbReference type="AlphaFoldDB" id="A0A1H5UDP0"/>
<proteinExistence type="predicted"/>
<gene>
    <name evidence="2" type="ORF">SAMN05421847_0756</name>
</gene>
<dbReference type="EMBL" id="FNUS01000001">
    <property type="protein sequence ID" value="SEF73140.1"/>
    <property type="molecule type" value="Genomic_DNA"/>
</dbReference>
<feature type="transmembrane region" description="Helical" evidence="1">
    <location>
        <begin position="7"/>
        <end position="25"/>
    </location>
</feature>
<evidence type="ECO:0000313" key="2">
    <source>
        <dbReference type="EMBL" id="SEF73140.1"/>
    </source>
</evidence>
<dbReference type="RefSeq" id="WP_103912747.1">
    <property type="nucleotide sequence ID" value="NZ_FNUS01000001.1"/>
</dbReference>
<dbReference type="OrthoDB" id="1266370at2"/>
<dbReference type="Proteomes" id="UP000236738">
    <property type="component" value="Unassembled WGS sequence"/>
</dbReference>
<protein>
    <submittedName>
        <fullName evidence="2">Uncharacterized protein</fullName>
    </submittedName>
</protein>
<sequence length="67" mass="7665">MDIKTKKYALFALITFIVLFLMNYVGSTYPDKLSRALMTAGAGVVGLTIAMWYIHRTKKNDTFHDFD</sequence>
<evidence type="ECO:0000313" key="3">
    <source>
        <dbReference type="Proteomes" id="UP000236738"/>
    </source>
</evidence>
<keyword evidence="1" id="KW-1133">Transmembrane helix</keyword>
<keyword evidence="3" id="KW-1185">Reference proteome</keyword>
<keyword evidence="1" id="KW-0812">Transmembrane</keyword>
<accession>A0A1H5UDP0</accession>